<reference evidence="11" key="1">
    <citation type="submission" date="2016-10" db="EMBL/GenBank/DDBJ databases">
        <authorList>
            <person name="Varghese N."/>
            <person name="Submissions S."/>
        </authorList>
    </citation>
    <scope>NUCLEOTIDE SEQUENCE [LARGE SCALE GENOMIC DNA]</scope>
    <source>
        <strain evidence="11">DSM 217</strain>
    </source>
</reference>
<organism evidence="10 11">
    <name type="scientific">Thiocapsa roseopersicina</name>
    <dbReference type="NCBI Taxonomy" id="1058"/>
    <lineage>
        <taxon>Bacteria</taxon>
        <taxon>Pseudomonadati</taxon>
        <taxon>Pseudomonadota</taxon>
        <taxon>Gammaproteobacteria</taxon>
        <taxon>Chromatiales</taxon>
        <taxon>Chromatiaceae</taxon>
        <taxon>Thiocapsa</taxon>
    </lineage>
</organism>
<evidence type="ECO:0000313" key="10">
    <source>
        <dbReference type="EMBL" id="SDW81800.1"/>
    </source>
</evidence>
<proteinExistence type="inferred from homology"/>
<feature type="domain" description="Siroheme decarboxylase NirL-like HTH" evidence="9">
    <location>
        <begin position="26"/>
        <end position="71"/>
    </location>
</feature>
<evidence type="ECO:0000313" key="11">
    <source>
        <dbReference type="Proteomes" id="UP000198816"/>
    </source>
</evidence>
<evidence type="ECO:0000256" key="1">
    <source>
        <dbReference type="ARBA" id="ARBA00023239"/>
    </source>
</evidence>
<dbReference type="PROSITE" id="PS00519">
    <property type="entry name" value="HTH_ASNC_1"/>
    <property type="match status" value="1"/>
</dbReference>
<comment type="catalytic activity">
    <reaction evidence="7">
        <text>siroheme + 2 H(+) = 12,18-didecarboxysiroheme + 2 CO2</text>
        <dbReference type="Rhea" id="RHEA:19093"/>
        <dbReference type="ChEBI" id="CHEBI:15378"/>
        <dbReference type="ChEBI" id="CHEBI:16526"/>
        <dbReference type="ChEBI" id="CHEBI:60052"/>
        <dbReference type="ChEBI" id="CHEBI:140497"/>
        <dbReference type="EC" id="4.1.1.111"/>
    </reaction>
</comment>
<dbReference type="EC" id="4.1.1.111" evidence="5"/>
<dbReference type="SUPFAM" id="SSF46785">
    <property type="entry name" value="Winged helix' DNA-binding domain"/>
    <property type="match status" value="1"/>
</dbReference>
<evidence type="ECO:0000256" key="5">
    <source>
        <dbReference type="ARBA" id="ARBA00023471"/>
    </source>
</evidence>
<evidence type="ECO:0000259" key="8">
    <source>
        <dbReference type="Pfam" id="PF17805"/>
    </source>
</evidence>
<keyword evidence="11" id="KW-1185">Reference proteome</keyword>
<accession>A0A1H2WMC6</accession>
<keyword evidence="1" id="KW-0456">Lyase</keyword>
<dbReference type="InterPro" id="IPR036390">
    <property type="entry name" value="WH_DNA-bd_sf"/>
</dbReference>
<dbReference type="Gene3D" id="1.10.10.10">
    <property type="entry name" value="Winged helix-like DNA-binding domain superfamily/Winged helix DNA-binding domain"/>
    <property type="match status" value="1"/>
</dbReference>
<evidence type="ECO:0000259" key="9">
    <source>
        <dbReference type="Pfam" id="PF22451"/>
    </source>
</evidence>
<dbReference type="PANTHER" id="PTHR43413">
    <property type="entry name" value="TRANSCRIPTIONAL REGULATOR, ASNC FAMILY"/>
    <property type="match status" value="1"/>
</dbReference>
<comment type="similarity">
    <text evidence="3">Belongs to the Ahb/Nir family.</text>
</comment>
<dbReference type="InterPro" id="IPR019885">
    <property type="entry name" value="Tscrpt_reg_HTH_AsnC-type_CS"/>
</dbReference>
<dbReference type="InterPro" id="IPR036388">
    <property type="entry name" value="WH-like_DNA-bd_sf"/>
</dbReference>
<feature type="domain" description="Siroheme decarboxylase AsnC-like ligand binding" evidence="8">
    <location>
        <begin position="86"/>
        <end position="159"/>
    </location>
</feature>
<dbReference type="RefSeq" id="WP_139191908.1">
    <property type="nucleotide sequence ID" value="NZ_FNNZ01000009.1"/>
</dbReference>
<evidence type="ECO:0000256" key="7">
    <source>
        <dbReference type="ARBA" id="ARBA00048470"/>
    </source>
</evidence>
<gene>
    <name evidence="10" type="ORF">SAMN05421783_10932</name>
</gene>
<dbReference type="InterPro" id="IPR019888">
    <property type="entry name" value="Tscrpt_reg_AsnC-like"/>
</dbReference>
<name>A0A1H2WMC6_THIRO</name>
<protein>
    <recommendedName>
        <fullName evidence="5">siroheme decarboxylase</fullName>
        <ecNumber evidence="5">4.1.1.111</ecNumber>
    </recommendedName>
</protein>
<dbReference type="EMBL" id="FNNZ01000009">
    <property type="protein sequence ID" value="SDW81800.1"/>
    <property type="molecule type" value="Genomic_DNA"/>
</dbReference>
<evidence type="ECO:0000256" key="6">
    <source>
        <dbReference type="ARBA" id="ARBA00045291"/>
    </source>
</evidence>
<evidence type="ECO:0000256" key="2">
    <source>
        <dbReference type="ARBA" id="ARBA00023444"/>
    </source>
</evidence>
<dbReference type="PANTHER" id="PTHR43413:SF1">
    <property type="entry name" value="SIROHEME DECARBOXYLASE NIRL SUBUNIT"/>
    <property type="match status" value="1"/>
</dbReference>
<dbReference type="OrthoDB" id="5568033at2"/>
<comment type="subunit">
    <text evidence="4">Probably forms a complex composed of NirD, NirL, NirG and NirH. All proteins are required for the total conversion of siroheme to didecarboxysiroheme.</text>
</comment>
<dbReference type="STRING" id="1058.SAMN05421783_10932"/>
<dbReference type="AlphaFoldDB" id="A0A1H2WMC6"/>
<sequence>MSRQPTGPSPSPAPDAIRAPVLDALDRRLLDDFQQGFPLTPRPYREIAEQLGISEAEVIARLESLCRAGIVSRVGPVVRPGRAGVSTLAAMRVAPERLEAVAAVVSGYPEVNHNYEREHTFNLWFVLTAPDADRLRVVLEEIASRTGIPVMDLPMLEEYHIDLGFRLQWT</sequence>
<comment type="function">
    <text evidence="6">Involved in heme d1 biosynthesis. Catalyzes the decarboxylation of siroheme into didecarboxysiroheme.</text>
</comment>
<dbReference type="Proteomes" id="UP000198816">
    <property type="component" value="Unassembled WGS sequence"/>
</dbReference>
<dbReference type="Gene3D" id="3.30.70.3460">
    <property type="match status" value="1"/>
</dbReference>
<evidence type="ECO:0000256" key="3">
    <source>
        <dbReference type="ARBA" id="ARBA00023457"/>
    </source>
</evidence>
<dbReference type="InterPro" id="IPR053953">
    <property type="entry name" value="NirdL-like_HTH"/>
</dbReference>
<dbReference type="InterPro" id="IPR050684">
    <property type="entry name" value="HTH-Siroheme_Decarb"/>
</dbReference>
<dbReference type="SMART" id="SM00344">
    <property type="entry name" value="HTH_ASNC"/>
    <property type="match status" value="1"/>
</dbReference>
<dbReference type="Pfam" id="PF22451">
    <property type="entry name" value="NirdL-like_HTH"/>
    <property type="match status" value="1"/>
</dbReference>
<evidence type="ECO:0000256" key="4">
    <source>
        <dbReference type="ARBA" id="ARBA00023465"/>
    </source>
</evidence>
<dbReference type="Pfam" id="PF17805">
    <property type="entry name" value="AsnC_trans_reg2"/>
    <property type="match status" value="1"/>
</dbReference>
<dbReference type="InterPro" id="IPR040523">
    <property type="entry name" value="AsnC_trans_reg2"/>
</dbReference>
<dbReference type="GO" id="GO:0016829">
    <property type="term" value="F:lyase activity"/>
    <property type="evidence" value="ECO:0007669"/>
    <property type="project" value="UniProtKB-KW"/>
</dbReference>
<comment type="pathway">
    <text evidence="2">Porphyrin-containing compound metabolism.</text>
</comment>